<dbReference type="InterPro" id="IPR011330">
    <property type="entry name" value="Glyco_hydro/deAcase_b/a-brl"/>
</dbReference>
<feature type="domain" description="NodB homology" evidence="3">
    <location>
        <begin position="75"/>
        <end position="326"/>
    </location>
</feature>
<dbReference type="AlphaFoldDB" id="A0A080M9R3"/>
<name>A0A080M9R3_9PROT</name>
<reference evidence="4" key="1">
    <citation type="submission" date="2014-02" db="EMBL/GenBank/DDBJ databases">
        <title>Expanding our view of genomic diversity in Candidatus Accumulibacter clades.</title>
        <authorList>
            <person name="Skennerton C.T."/>
            <person name="Barr J.J."/>
            <person name="Slater F.R."/>
            <person name="Bond P.L."/>
            <person name="Tyson G.W."/>
        </authorList>
    </citation>
    <scope>NUCLEOTIDE SEQUENCE [LARGE SCALE GENOMIC DNA]</scope>
</reference>
<evidence type="ECO:0000259" key="3">
    <source>
        <dbReference type="PROSITE" id="PS51677"/>
    </source>
</evidence>
<dbReference type="PROSITE" id="PS51677">
    <property type="entry name" value="NODB"/>
    <property type="match status" value="1"/>
</dbReference>
<keyword evidence="2" id="KW-0732">Signal</keyword>
<comment type="caution">
    <text evidence="4">The sequence shown here is derived from an EMBL/GenBank/DDBJ whole genome shotgun (WGS) entry which is preliminary data.</text>
</comment>
<evidence type="ECO:0000313" key="4">
    <source>
        <dbReference type="EMBL" id="KFB77983.1"/>
    </source>
</evidence>
<dbReference type="InterPro" id="IPR002509">
    <property type="entry name" value="NODB_dom"/>
</dbReference>
<evidence type="ECO:0000256" key="1">
    <source>
        <dbReference type="ARBA" id="ARBA00004613"/>
    </source>
</evidence>
<dbReference type="PANTHER" id="PTHR34216:SF3">
    <property type="entry name" value="POLY-BETA-1,6-N-ACETYL-D-GLUCOSAMINE N-DEACETYLASE"/>
    <property type="match status" value="1"/>
</dbReference>
<dbReference type="GO" id="GO:0005975">
    <property type="term" value="P:carbohydrate metabolic process"/>
    <property type="evidence" value="ECO:0007669"/>
    <property type="project" value="InterPro"/>
</dbReference>
<keyword evidence="5" id="KW-1185">Reference proteome</keyword>
<dbReference type="Proteomes" id="UP000021315">
    <property type="component" value="Unassembled WGS sequence"/>
</dbReference>
<dbReference type="PANTHER" id="PTHR34216">
    <property type="match status" value="1"/>
</dbReference>
<dbReference type="GO" id="GO:0016810">
    <property type="term" value="F:hydrolase activity, acting on carbon-nitrogen (but not peptide) bonds"/>
    <property type="evidence" value="ECO:0007669"/>
    <property type="project" value="InterPro"/>
</dbReference>
<protein>
    <submittedName>
        <fullName evidence="4">Outer membrane N-deacetylase</fullName>
    </submittedName>
</protein>
<evidence type="ECO:0000256" key="2">
    <source>
        <dbReference type="ARBA" id="ARBA00022729"/>
    </source>
</evidence>
<dbReference type="EMBL" id="JDST02000012">
    <property type="protein sequence ID" value="KFB77983.1"/>
    <property type="molecule type" value="Genomic_DNA"/>
</dbReference>
<sequence length="326" mass="36541">MIIKTLAHALSPAGVRGRLSILIFHRVLAHRDAIRTWDIDANDFTRAMTWLKESFNVLPLDQAIARLIDRTLPARAACITFDDGYADNFTVAMPILRDHGLTATFFVATGFLDGGRMWNDTVIEAVSHCGKSRLDLSEEGLGVHELNSAVTVRQAIMNILNEIKYREPAERRRTVDYIAAVAGVRLPNDLMLTSEQVRAMRRAGMLIGAHTVTHPILACLKPDEVRSEILDSQQFLESLLQERVSLFAYPNGKPNIDYRAGDAEVVRGLGFDAAVTTAWGVADSRCDLMQLPRFTPWDKTRLRFGARLIRNLWQNEQLRSGQMACP</sequence>
<dbReference type="STRING" id="1453999.AW06_000655"/>
<dbReference type="CDD" id="cd10918">
    <property type="entry name" value="CE4_NodB_like_5s_6s"/>
    <property type="match status" value="1"/>
</dbReference>
<proteinExistence type="predicted"/>
<dbReference type="Pfam" id="PF01522">
    <property type="entry name" value="Polysacc_deac_1"/>
    <property type="match status" value="1"/>
</dbReference>
<dbReference type="InterPro" id="IPR051398">
    <property type="entry name" value="Polysacch_Deacetylase"/>
</dbReference>
<gene>
    <name evidence="4" type="ORF">AW06_000655</name>
</gene>
<accession>A0A080M9R3</accession>
<evidence type="ECO:0000313" key="5">
    <source>
        <dbReference type="Proteomes" id="UP000021315"/>
    </source>
</evidence>
<dbReference type="SUPFAM" id="SSF88713">
    <property type="entry name" value="Glycoside hydrolase/deacetylase"/>
    <property type="match status" value="1"/>
</dbReference>
<dbReference type="Gene3D" id="3.20.20.370">
    <property type="entry name" value="Glycoside hydrolase/deacetylase"/>
    <property type="match status" value="1"/>
</dbReference>
<dbReference type="GO" id="GO:0005576">
    <property type="term" value="C:extracellular region"/>
    <property type="evidence" value="ECO:0007669"/>
    <property type="project" value="UniProtKB-SubCell"/>
</dbReference>
<organism evidence="4 5">
    <name type="scientific">Candidatus Accumulibacter cognatus</name>
    <dbReference type="NCBI Taxonomy" id="2954383"/>
    <lineage>
        <taxon>Bacteria</taxon>
        <taxon>Pseudomonadati</taxon>
        <taxon>Pseudomonadota</taxon>
        <taxon>Betaproteobacteria</taxon>
        <taxon>Candidatus Accumulibacter</taxon>
    </lineage>
</organism>
<comment type="subcellular location">
    <subcellularLocation>
        <location evidence="1">Secreted</location>
    </subcellularLocation>
</comment>